<evidence type="ECO:0000313" key="2">
    <source>
        <dbReference type="Proteomes" id="UP000494206"/>
    </source>
</evidence>
<name>A0A8S1EHH4_9PELO</name>
<protein>
    <submittedName>
        <fullName evidence="1">Uncharacterized protein</fullName>
    </submittedName>
</protein>
<dbReference type="EMBL" id="CADEPM010000003">
    <property type="protein sequence ID" value="CAB3401595.1"/>
    <property type="molecule type" value="Genomic_DNA"/>
</dbReference>
<proteinExistence type="predicted"/>
<keyword evidence="2" id="KW-1185">Reference proteome</keyword>
<accession>A0A8S1EHH4</accession>
<sequence length="754" mass="87523">MSKLFRSIAQGYSSNNGAEWTPTIRFISYDENGDVTRTPPIEADDLLEFFDEQGASAEVIVKAKIWKHQLFDVFPAWFGLWHEYIVVETTNWFWSFEKFSCSLFVQRSRRLDDVLRRIAGKSRKPERPEGRWDDDVRFGETIQNVIEWILNTGKLETNYDTFKSNCHFFASLLYEAITRTKKFASLSVKGSSKSVGGQWQPKITFVSYRGNTVAERLTLCGFSNILEFGKSIGIDDEAIIGVEKRTHNLFRGVPSLGLLYHEFIILKAISWNWSIEKNSDGILVQRAKTADVLYDNADGIRRTSRTSSYLSWRNYDDCRHTINHVFQWLLNNEELKRTYHLFEDNCQIFAARLHQAILNELDKFVSGISEAPREARIKFASYGGATEMKTSRKADELVAFYDETNRVDERIDQVKLWRHPMPSRSLFDFNPPSHEFITIKTGDVYYSFDKYPDALYIQKSADEKDVLAMVYSKPRPNREHLVADGRYCTKLAYNESVRHIIEWIVNTRCYENAKIDPHTFGSSAFADFAICRPASNRRRSSYWSMERSNVIAQITKTANDVIQKLGESTPSILGLDARFVSSTTRRRPTVHFVAYRDGLVSRSDELTLDETSKFVATHYDADDARIVSSKIWKTPFFAWFPPIFCVWHEFVIVESSSNRYWSFEKHDYTRVIIQTSTRESDVRHHSEGVGRHSPTIPEGRHCESIAFNETIVDCVEWIRRRHTKSAAFTKFCHHFASLLYEAINRQKGRRLDDD</sequence>
<gene>
    <name evidence="1" type="ORF">CBOVIS_LOCUS4323</name>
</gene>
<reference evidence="1 2" key="1">
    <citation type="submission" date="2020-04" db="EMBL/GenBank/DDBJ databases">
        <authorList>
            <person name="Laetsch R D."/>
            <person name="Stevens L."/>
            <person name="Kumar S."/>
            <person name="Blaxter L. M."/>
        </authorList>
    </citation>
    <scope>NUCLEOTIDE SEQUENCE [LARGE SCALE GENOMIC DNA]</scope>
</reference>
<comment type="caution">
    <text evidence="1">The sequence shown here is derived from an EMBL/GenBank/DDBJ whole genome shotgun (WGS) entry which is preliminary data.</text>
</comment>
<dbReference type="AlphaFoldDB" id="A0A8S1EHH4"/>
<dbReference type="OrthoDB" id="6107672at2759"/>
<organism evidence="1 2">
    <name type="scientific">Caenorhabditis bovis</name>
    <dbReference type="NCBI Taxonomy" id="2654633"/>
    <lineage>
        <taxon>Eukaryota</taxon>
        <taxon>Metazoa</taxon>
        <taxon>Ecdysozoa</taxon>
        <taxon>Nematoda</taxon>
        <taxon>Chromadorea</taxon>
        <taxon>Rhabditida</taxon>
        <taxon>Rhabditina</taxon>
        <taxon>Rhabditomorpha</taxon>
        <taxon>Rhabditoidea</taxon>
        <taxon>Rhabditidae</taxon>
        <taxon>Peloderinae</taxon>
        <taxon>Caenorhabditis</taxon>
    </lineage>
</organism>
<evidence type="ECO:0000313" key="1">
    <source>
        <dbReference type="EMBL" id="CAB3401595.1"/>
    </source>
</evidence>
<dbReference type="Proteomes" id="UP000494206">
    <property type="component" value="Unassembled WGS sequence"/>
</dbReference>